<name>A0A6J5A368_9BURK</name>
<dbReference type="InterPro" id="IPR024453">
    <property type="entry name" value="Peptidase_C92"/>
</dbReference>
<dbReference type="Gene3D" id="3.90.1720.10">
    <property type="entry name" value="endopeptidase domain like (from Nostoc punctiforme)"/>
    <property type="match status" value="1"/>
</dbReference>
<evidence type="ECO:0000313" key="2">
    <source>
        <dbReference type="Proteomes" id="UP000494255"/>
    </source>
</evidence>
<accession>A0A6J5A368</accession>
<dbReference type="Pfam" id="PF05708">
    <property type="entry name" value="Peptidase_C92"/>
    <property type="match status" value="1"/>
</dbReference>
<gene>
    <name evidence="1" type="ORF">LMG24238_01172</name>
</gene>
<dbReference type="NCBIfam" id="NF008547">
    <property type="entry name" value="PRK11470.1"/>
    <property type="match status" value="1"/>
</dbReference>
<organism evidence="1 2">
    <name type="scientific">Paraburkholderia sediminicola</name>
    <dbReference type="NCBI Taxonomy" id="458836"/>
    <lineage>
        <taxon>Bacteria</taxon>
        <taxon>Pseudomonadati</taxon>
        <taxon>Pseudomonadota</taxon>
        <taxon>Betaproteobacteria</taxon>
        <taxon>Burkholderiales</taxon>
        <taxon>Burkholderiaceae</taxon>
        <taxon>Paraburkholderia</taxon>
    </lineage>
</organism>
<evidence type="ECO:0000313" key="1">
    <source>
        <dbReference type="EMBL" id="CAB3651564.1"/>
    </source>
</evidence>
<dbReference type="EMBL" id="CADIKC010000001">
    <property type="protein sequence ID" value="CAB3651564.1"/>
    <property type="molecule type" value="Genomic_DNA"/>
</dbReference>
<keyword evidence="2" id="KW-1185">Reference proteome</keyword>
<dbReference type="Proteomes" id="UP000494255">
    <property type="component" value="Unassembled WGS sequence"/>
</dbReference>
<dbReference type="AlphaFoldDB" id="A0A6J5A368"/>
<proteinExistence type="predicted"/>
<dbReference type="SUPFAM" id="SSF54001">
    <property type="entry name" value="Cysteine proteinases"/>
    <property type="match status" value="1"/>
</dbReference>
<evidence type="ECO:0008006" key="3">
    <source>
        <dbReference type="Google" id="ProtNLM"/>
    </source>
</evidence>
<reference evidence="1 2" key="1">
    <citation type="submission" date="2020-04" db="EMBL/GenBank/DDBJ databases">
        <authorList>
            <person name="De Canck E."/>
        </authorList>
    </citation>
    <scope>NUCLEOTIDE SEQUENCE [LARGE SCALE GENOMIC DNA]</scope>
    <source>
        <strain evidence="1 2">LMG 24238</strain>
    </source>
</reference>
<sequence>MHIRTSLPIQMSKLSVAGTLGASGQFIETVVSLGVTLRVGDIVGIHVSAKPFREVSAATGSWINHVGVVVGTADGQPLIGESTFPISRFTTLARFVARSDRGRVAVVRLTKPLTLTEEQRVRAAAARRTGILYDTGFNLHSRRQFCSRYVREVLEEATGARLGDIETFAALYSRRPDAELLFWKIWYFGRIPWARETVTPASLIKSLQLRCVFDGVATDASKR</sequence>
<protein>
    <recommendedName>
        <fullName evidence="3">Permuted papain-like amidase YaeF/Yiix C92 family enzyme</fullName>
    </recommendedName>
</protein>
<dbReference type="InterPro" id="IPR038765">
    <property type="entry name" value="Papain-like_cys_pep_sf"/>
</dbReference>